<evidence type="ECO:0000313" key="4">
    <source>
        <dbReference type="Proteomes" id="UP000272025"/>
    </source>
</evidence>
<proteinExistence type="predicted"/>
<feature type="region of interest" description="Disordered" evidence="2">
    <location>
        <begin position="44"/>
        <end position="75"/>
    </location>
</feature>
<sequence>MSPLVGIQGTCLRLTPFAVFGNSYFRDMDWEYLVRSRRLRCSGQSPLEPVSMKTPTDDEQPSRPKREAASATPFRDRLFGKDIQNQVKPKDIRPSDHTSPHLHRFQPYSRPVSLGHDRTRARGERLHALSPLDFAPGEPLRREDPALYRADPISIQSSHLPRHSGSVFPWESSRVANSQLGPESGASSASDPQPWKGLREAMELPSKKLEPRRPDKLEAQLLARIKTAYVEKGEQLHSQVFDLLDGAHTLLCDKLSAIVTEDRGVLESVQNLSANFDKPLSESYTYKKSDSEPREKQMVGTAAERLRKEAAETAEFLQRNLKELDAAKTAENEAFNKILMGSGDPKRDAAFDEKMGRLKQETIRSKKEALRKLEEIEEELEEEKREILEELWLQS</sequence>
<dbReference type="GeneID" id="39584055"/>
<reference evidence="3 4" key="1">
    <citation type="journal article" date="2018" name="Mol. Ecol.">
        <title>The obligate alkalophilic soda-lake fungus Sodiomyces alkalinus has shifted to a protein diet.</title>
        <authorList>
            <person name="Grum-Grzhimaylo A.A."/>
            <person name="Falkoski D.L."/>
            <person name="van den Heuvel J."/>
            <person name="Valero-Jimenez C.A."/>
            <person name="Min B."/>
            <person name="Choi I.G."/>
            <person name="Lipzen A."/>
            <person name="Daum C.G."/>
            <person name="Aanen D.K."/>
            <person name="Tsang A."/>
            <person name="Henrissat B."/>
            <person name="Bilanenko E.N."/>
            <person name="de Vries R.P."/>
            <person name="van Kan J.A.L."/>
            <person name="Grigoriev I.V."/>
            <person name="Debets A.J.M."/>
        </authorList>
    </citation>
    <scope>NUCLEOTIDE SEQUENCE [LARGE SCALE GENOMIC DNA]</scope>
    <source>
        <strain evidence="3 4">F11</strain>
    </source>
</reference>
<gene>
    <name evidence="3" type="ORF">SODALDRAFT_67940</name>
</gene>
<evidence type="ECO:0000313" key="3">
    <source>
        <dbReference type="EMBL" id="ROT35490.1"/>
    </source>
</evidence>
<dbReference type="EMBL" id="ML119061">
    <property type="protein sequence ID" value="ROT35490.1"/>
    <property type="molecule type" value="Genomic_DNA"/>
</dbReference>
<protein>
    <submittedName>
        <fullName evidence="3">Uncharacterized protein</fullName>
    </submittedName>
</protein>
<feature type="region of interest" description="Disordered" evidence="2">
    <location>
        <begin position="88"/>
        <end position="114"/>
    </location>
</feature>
<keyword evidence="4" id="KW-1185">Reference proteome</keyword>
<organism evidence="3 4">
    <name type="scientific">Sodiomyces alkalinus (strain CBS 110278 / VKM F-3762 / F11)</name>
    <name type="common">Alkaliphilic filamentous fungus</name>
    <dbReference type="NCBI Taxonomy" id="1314773"/>
    <lineage>
        <taxon>Eukaryota</taxon>
        <taxon>Fungi</taxon>
        <taxon>Dikarya</taxon>
        <taxon>Ascomycota</taxon>
        <taxon>Pezizomycotina</taxon>
        <taxon>Sordariomycetes</taxon>
        <taxon>Hypocreomycetidae</taxon>
        <taxon>Glomerellales</taxon>
        <taxon>Plectosphaerellaceae</taxon>
        <taxon>Sodiomyces</taxon>
    </lineage>
</organism>
<keyword evidence="1" id="KW-0175">Coiled coil</keyword>
<feature type="compositionally biased region" description="Basic and acidic residues" evidence="2">
    <location>
        <begin position="88"/>
        <end position="99"/>
    </location>
</feature>
<accession>A0A3N2PM48</accession>
<dbReference type="Proteomes" id="UP000272025">
    <property type="component" value="Unassembled WGS sequence"/>
</dbReference>
<dbReference type="RefSeq" id="XP_028463296.1">
    <property type="nucleotide sequence ID" value="XM_028615578.1"/>
</dbReference>
<feature type="coiled-coil region" evidence="1">
    <location>
        <begin position="359"/>
        <end position="393"/>
    </location>
</feature>
<feature type="coiled-coil region" evidence="1">
    <location>
        <begin position="307"/>
        <end position="334"/>
    </location>
</feature>
<evidence type="ECO:0000256" key="1">
    <source>
        <dbReference type="SAM" id="Coils"/>
    </source>
</evidence>
<dbReference type="AlphaFoldDB" id="A0A3N2PM48"/>
<name>A0A3N2PM48_SODAK</name>
<feature type="compositionally biased region" description="Basic and acidic residues" evidence="2">
    <location>
        <begin position="60"/>
        <end position="75"/>
    </location>
</feature>
<evidence type="ECO:0000256" key="2">
    <source>
        <dbReference type="SAM" id="MobiDB-lite"/>
    </source>
</evidence>